<name>A0ABS8QF11_9BACI</name>
<organism evidence="1 2">
    <name type="scientific">Neobacillus sedimentimangrovi</name>
    <dbReference type="NCBI Taxonomy" id="2699460"/>
    <lineage>
        <taxon>Bacteria</taxon>
        <taxon>Bacillati</taxon>
        <taxon>Bacillota</taxon>
        <taxon>Bacilli</taxon>
        <taxon>Bacillales</taxon>
        <taxon>Bacillaceae</taxon>
        <taxon>Neobacillus</taxon>
    </lineage>
</organism>
<dbReference type="Pfam" id="PF13076">
    <property type="entry name" value="Fur_reg_FbpA"/>
    <property type="match status" value="1"/>
</dbReference>
<proteinExistence type="predicted"/>
<sequence>MGNILRKAVEQKRQKLIDLLIAHNVYKKVDKHLFELSLTELEHEYKRFKQTCHPHQNVGSIK</sequence>
<protein>
    <submittedName>
        <fullName evidence="1">Fur-regulated basic protein FbpA</fullName>
    </submittedName>
</protein>
<keyword evidence="2" id="KW-1185">Reference proteome</keyword>
<evidence type="ECO:0000313" key="2">
    <source>
        <dbReference type="Proteomes" id="UP001162836"/>
    </source>
</evidence>
<comment type="caution">
    <text evidence="1">The sequence shown here is derived from an EMBL/GenBank/DDBJ whole genome shotgun (WGS) entry which is preliminary data.</text>
</comment>
<gene>
    <name evidence="1" type="ORF">LRS37_02285</name>
</gene>
<dbReference type="EMBL" id="JAJODE010000003">
    <property type="protein sequence ID" value="MCD4837723.1"/>
    <property type="molecule type" value="Genomic_DNA"/>
</dbReference>
<evidence type="ECO:0000313" key="1">
    <source>
        <dbReference type="EMBL" id="MCD4837723.1"/>
    </source>
</evidence>
<reference evidence="1 2" key="1">
    <citation type="journal article" date="2023" name="Antonie Van Leeuwenhoek">
        <title>Unveiling the genomic potential of a novel thermostable glycoside hydrolases producing Neobacillus sedimentimangrovi UE25.</title>
        <authorList>
            <person name="Ejaz U."/>
            <person name="Saleem F."/>
            <person name="Rashid R."/>
            <person name="Hasan K.A."/>
            <person name="Syed M.N."/>
            <person name="Sohail M."/>
        </authorList>
    </citation>
    <scope>NUCLEOTIDE SEQUENCE [LARGE SCALE GENOMIC DNA]</scope>
    <source>
        <strain evidence="1 2">UE25</strain>
    </source>
</reference>
<dbReference type="Proteomes" id="UP001162836">
    <property type="component" value="Unassembled WGS sequence"/>
</dbReference>
<dbReference type="InterPro" id="IPR025072">
    <property type="entry name" value="Fur_reg_FbpA"/>
</dbReference>
<accession>A0ABS8QF11</accession>
<dbReference type="RefSeq" id="WP_038535285.1">
    <property type="nucleotide sequence ID" value="NZ_JAAFZF010000001.1"/>
</dbReference>